<gene>
    <name evidence="1" type="ORF">FB465_6374</name>
</gene>
<dbReference type="RefSeq" id="WP_145796018.1">
    <property type="nucleotide sequence ID" value="NZ_BAAABR010000019.1"/>
</dbReference>
<keyword evidence="2" id="KW-1185">Reference proteome</keyword>
<evidence type="ECO:0008006" key="3">
    <source>
        <dbReference type="Google" id="ProtNLM"/>
    </source>
</evidence>
<comment type="caution">
    <text evidence="1">The sequence shown here is derived from an EMBL/GenBank/DDBJ whole genome shotgun (WGS) entry which is preliminary data.</text>
</comment>
<dbReference type="OrthoDB" id="675629at2"/>
<evidence type="ECO:0000313" key="2">
    <source>
        <dbReference type="Proteomes" id="UP000318416"/>
    </source>
</evidence>
<dbReference type="EMBL" id="VIVR01000001">
    <property type="protein sequence ID" value="TWE21207.1"/>
    <property type="molecule type" value="Genomic_DNA"/>
</dbReference>
<accession>A0A561F017</accession>
<proteinExistence type="predicted"/>
<organism evidence="1 2">
    <name type="scientific">Kitasatospora atroaurantiaca</name>
    <dbReference type="NCBI Taxonomy" id="285545"/>
    <lineage>
        <taxon>Bacteria</taxon>
        <taxon>Bacillati</taxon>
        <taxon>Actinomycetota</taxon>
        <taxon>Actinomycetes</taxon>
        <taxon>Kitasatosporales</taxon>
        <taxon>Streptomycetaceae</taxon>
        <taxon>Kitasatospora</taxon>
    </lineage>
</organism>
<protein>
    <recommendedName>
        <fullName evidence="3">DUF4280 domain-containing protein</fullName>
    </recommendedName>
</protein>
<dbReference type="AlphaFoldDB" id="A0A561F017"/>
<dbReference type="Proteomes" id="UP000318416">
    <property type="component" value="Unassembled WGS sequence"/>
</dbReference>
<evidence type="ECO:0000313" key="1">
    <source>
        <dbReference type="EMBL" id="TWE21207.1"/>
    </source>
</evidence>
<name>A0A561F017_9ACTN</name>
<sequence>MPGQILHQGAVVQCAHGGRAVPSSTYPRVLVSNMPVCVQQVPYLVAGCALPPPPAANGPCVTAAWMSGSLRVRAGGVMPLVLFDSRATAAPSGTPLFAVSAQQRVMAT</sequence>
<reference evidence="1 2" key="1">
    <citation type="submission" date="2019-06" db="EMBL/GenBank/DDBJ databases">
        <title>Sequencing the genomes of 1000 actinobacteria strains.</title>
        <authorList>
            <person name="Klenk H.-P."/>
        </authorList>
    </citation>
    <scope>NUCLEOTIDE SEQUENCE [LARGE SCALE GENOMIC DNA]</scope>
    <source>
        <strain evidence="1 2">DSM 41649</strain>
    </source>
</reference>